<dbReference type="Proteomes" id="UP001372834">
    <property type="component" value="Unassembled WGS sequence"/>
</dbReference>
<organism evidence="1 2">
    <name type="scientific">Polyplax serrata</name>
    <name type="common">Common mouse louse</name>
    <dbReference type="NCBI Taxonomy" id="468196"/>
    <lineage>
        <taxon>Eukaryota</taxon>
        <taxon>Metazoa</taxon>
        <taxon>Ecdysozoa</taxon>
        <taxon>Arthropoda</taxon>
        <taxon>Hexapoda</taxon>
        <taxon>Insecta</taxon>
        <taxon>Pterygota</taxon>
        <taxon>Neoptera</taxon>
        <taxon>Paraneoptera</taxon>
        <taxon>Psocodea</taxon>
        <taxon>Troctomorpha</taxon>
        <taxon>Phthiraptera</taxon>
        <taxon>Anoplura</taxon>
        <taxon>Polyplacidae</taxon>
        <taxon>Polyplax</taxon>
    </lineage>
</organism>
<dbReference type="AlphaFoldDB" id="A0AAN8SB63"/>
<sequence length="73" mass="8194">MDTMDRFRLCQQLINLLNSLREGTTMAVMISDVQDEHSNDGIPQAREKITPHRCETLLSCCLSRPAKLSNGSC</sequence>
<evidence type="ECO:0000313" key="2">
    <source>
        <dbReference type="Proteomes" id="UP001372834"/>
    </source>
</evidence>
<protein>
    <submittedName>
        <fullName evidence="1">Uncharacterized protein</fullName>
    </submittedName>
</protein>
<gene>
    <name evidence="1" type="ORF">RUM43_004393</name>
</gene>
<name>A0AAN8SB63_POLSC</name>
<comment type="caution">
    <text evidence="1">The sequence shown here is derived from an EMBL/GenBank/DDBJ whole genome shotgun (WGS) entry which is preliminary data.</text>
</comment>
<evidence type="ECO:0000313" key="1">
    <source>
        <dbReference type="EMBL" id="KAK6642891.1"/>
    </source>
</evidence>
<dbReference type="EMBL" id="JAWJWE010000002">
    <property type="protein sequence ID" value="KAK6642891.1"/>
    <property type="molecule type" value="Genomic_DNA"/>
</dbReference>
<reference evidence="1 2" key="1">
    <citation type="submission" date="2023-10" db="EMBL/GenBank/DDBJ databases">
        <title>Genomes of two closely related lineages of the louse Polyplax serrata with different host specificities.</title>
        <authorList>
            <person name="Martinu J."/>
            <person name="Tarabai H."/>
            <person name="Stefka J."/>
            <person name="Hypsa V."/>
        </authorList>
    </citation>
    <scope>NUCLEOTIDE SEQUENCE [LARGE SCALE GENOMIC DNA]</scope>
    <source>
        <strain evidence="1">HR10_N</strain>
    </source>
</reference>
<accession>A0AAN8SB63</accession>
<proteinExistence type="predicted"/>